<dbReference type="InterPro" id="IPR016162">
    <property type="entry name" value="Ald_DH_N"/>
</dbReference>
<dbReference type="GO" id="GO:0004029">
    <property type="term" value="F:aldehyde dehydrogenase (NAD+) activity"/>
    <property type="evidence" value="ECO:0007669"/>
    <property type="project" value="TreeGrafter"/>
</dbReference>
<dbReference type="PROSITE" id="PS00687">
    <property type="entry name" value="ALDEHYDE_DEHYDR_GLU"/>
    <property type="match status" value="1"/>
</dbReference>
<dbReference type="GO" id="GO:0006598">
    <property type="term" value="P:polyamine catabolic process"/>
    <property type="evidence" value="ECO:0007669"/>
    <property type="project" value="TreeGrafter"/>
</dbReference>
<dbReference type="PANTHER" id="PTHR43720">
    <property type="entry name" value="2-AMINOMUCONIC SEMIALDEHYDE DEHYDROGENASE"/>
    <property type="match status" value="1"/>
</dbReference>
<dbReference type="InterPro" id="IPR015590">
    <property type="entry name" value="Aldehyde_DH_dom"/>
</dbReference>
<dbReference type="Gene3D" id="3.40.309.10">
    <property type="entry name" value="Aldehyde Dehydrogenase, Chain A, domain 2"/>
    <property type="match status" value="1"/>
</dbReference>
<evidence type="ECO:0000256" key="1">
    <source>
        <dbReference type="ARBA" id="ARBA00009986"/>
    </source>
</evidence>
<evidence type="ECO:0000259" key="5">
    <source>
        <dbReference type="Pfam" id="PF00171"/>
    </source>
</evidence>
<feature type="domain" description="Aldehyde dehydrogenase" evidence="5">
    <location>
        <begin position="88"/>
        <end position="551"/>
    </location>
</feature>
<dbReference type="Proteomes" id="UP000266152">
    <property type="component" value="Unassembled WGS sequence"/>
</dbReference>
<name>A0A395S4U1_FUSSP</name>
<gene>
    <name evidence="6" type="ORF">FSPOR_5975</name>
</gene>
<reference evidence="6 7" key="1">
    <citation type="journal article" date="2018" name="PLoS Pathog.">
        <title>Evolution of structural diversity of trichothecenes, a family of toxins produced by plant pathogenic and entomopathogenic fungi.</title>
        <authorList>
            <person name="Proctor R.H."/>
            <person name="McCormick S.P."/>
            <person name="Kim H.S."/>
            <person name="Cardoza R.E."/>
            <person name="Stanley A.M."/>
            <person name="Lindo L."/>
            <person name="Kelly A."/>
            <person name="Brown D.W."/>
            <person name="Lee T."/>
            <person name="Vaughan M.M."/>
            <person name="Alexander N.J."/>
            <person name="Busman M."/>
            <person name="Gutierrez S."/>
        </authorList>
    </citation>
    <scope>NUCLEOTIDE SEQUENCE [LARGE SCALE GENOMIC DNA]</scope>
    <source>
        <strain evidence="6 7">NRRL 3299</strain>
    </source>
</reference>
<protein>
    <submittedName>
        <fullName evidence="6">Aldehyde dehydrogenase</fullName>
    </submittedName>
</protein>
<dbReference type="InterPro" id="IPR016161">
    <property type="entry name" value="Ald_DH/histidinol_DH"/>
</dbReference>
<organism evidence="6 7">
    <name type="scientific">Fusarium sporotrichioides</name>
    <dbReference type="NCBI Taxonomy" id="5514"/>
    <lineage>
        <taxon>Eukaryota</taxon>
        <taxon>Fungi</taxon>
        <taxon>Dikarya</taxon>
        <taxon>Ascomycota</taxon>
        <taxon>Pezizomycotina</taxon>
        <taxon>Sordariomycetes</taxon>
        <taxon>Hypocreomycetidae</taxon>
        <taxon>Hypocreales</taxon>
        <taxon>Nectriaceae</taxon>
        <taxon>Fusarium</taxon>
    </lineage>
</organism>
<dbReference type="GO" id="GO:0046394">
    <property type="term" value="P:carboxylic acid biosynthetic process"/>
    <property type="evidence" value="ECO:0007669"/>
    <property type="project" value="UniProtKB-ARBA"/>
</dbReference>
<dbReference type="EMBL" id="PXOF01000081">
    <property type="protein sequence ID" value="RGP67416.1"/>
    <property type="molecule type" value="Genomic_DNA"/>
</dbReference>
<dbReference type="FunFam" id="3.40.605.10:FF:000026">
    <property type="entry name" value="Aldehyde dehydrogenase, putative"/>
    <property type="match status" value="1"/>
</dbReference>
<sequence>MSLSSYKKIGAAVASRLTPIRLCHSVHSVPLRPSTYSQGRLPIALLARSISTTQKGYSKMADLYVELEAPNGVKYRQPTGLFINNEFVPGSSTQKITSIDPATEKEIATVHAANADDVDKAVKAAYDAFHNPSWKKLPPPQRGVLMNKLADYIEERTKIFATSEAWDNGKVYTDAEGGDVVEVINTIRYYAGWADKITGQTITANPNKLAYTLRQPLGVVAQIIPWNYPLAMAAWKIGPALACGNTIVMKAAEQTPLSILLLAEAIKAVGFPPGVFNALNGYGGEAGPALVQHPLVDKVAFTGSTATGAKIMEMASKTLKNITLETGGKSPLLVFSDSDLNEAVKWSHMGIMSNQGQICTATSRLLVQDKVYDEFVQRFIETTKTVSKVGHQWDSETYQGPQVSKQQYDRILEYIQIGKSEGATLLAGGQPVDSSKKGFFIQPTVFGDVHHQMRVFREEIFGPVVVITKFSDEEEALKLANDTTYGLGAAVFTKDVERAHRVAAEIEAGMVWINSTQDSEPYIPFGGVKQSGIGRELGEAGLEAYSNTKSIHVNLGSRLMADLPPPDYSDLDLPSYDTLISAPTPATAAVNPTAKSVLGPATLYISGRFVYSTDPQAPPLYEFSHSIGYLHDHDRSVKVERVDSVVKTSAGLPQVALKNRHLFDLKHPTAAEFPTFPYHAEAATRRALCSFGVSYFRSGNLLRQRKGFRFDRAAKGAERKLEPQGMLYEASSSRSKGVGYEWRDAQGELIAREVEDEKSTMSLVITAEMSVELRDALVAAWILRIWYELSKGNNSATRLMRVGGRQQNLLHLYAGLADSRS</sequence>
<evidence type="ECO:0000256" key="4">
    <source>
        <dbReference type="RuleBase" id="RU003345"/>
    </source>
</evidence>
<comment type="similarity">
    <text evidence="1 4">Belongs to the aldehyde dehydrogenase family.</text>
</comment>
<evidence type="ECO:0000313" key="6">
    <source>
        <dbReference type="EMBL" id="RGP67416.1"/>
    </source>
</evidence>
<dbReference type="STRING" id="5514.A0A395S4U1"/>
<dbReference type="PANTHER" id="PTHR43720:SF3">
    <property type="entry name" value="ALDEHYDE DEHYDROGENASE ALDH (AFU_ORTHOLOGUE AFUA_8G02310)-RELATED"/>
    <property type="match status" value="1"/>
</dbReference>
<evidence type="ECO:0000256" key="2">
    <source>
        <dbReference type="ARBA" id="ARBA00023002"/>
    </source>
</evidence>
<keyword evidence="7" id="KW-1185">Reference proteome</keyword>
<keyword evidence="2 4" id="KW-0560">Oxidoreductase</keyword>
<evidence type="ECO:0000313" key="7">
    <source>
        <dbReference type="Proteomes" id="UP000266152"/>
    </source>
</evidence>
<dbReference type="FunFam" id="3.40.605.10:FF:000001">
    <property type="entry name" value="Aldehyde dehydrogenase 1"/>
    <property type="match status" value="1"/>
</dbReference>
<proteinExistence type="inferred from homology"/>
<dbReference type="InterPro" id="IPR029510">
    <property type="entry name" value="Ald_DH_CS_GLU"/>
</dbReference>
<dbReference type="Pfam" id="PF00171">
    <property type="entry name" value="Aldedh"/>
    <property type="match status" value="1"/>
</dbReference>
<accession>A0A395S4U1</accession>
<feature type="active site" evidence="3">
    <location>
        <position position="325"/>
    </location>
</feature>
<dbReference type="InterPro" id="IPR016163">
    <property type="entry name" value="Ald_DH_C"/>
</dbReference>
<dbReference type="AlphaFoldDB" id="A0A395S4U1"/>
<dbReference type="Gene3D" id="3.40.605.10">
    <property type="entry name" value="Aldehyde Dehydrogenase, Chain A, domain 1"/>
    <property type="match status" value="1"/>
</dbReference>
<dbReference type="FunFam" id="3.40.309.10:FF:000012">
    <property type="entry name" value="Betaine aldehyde dehydrogenase"/>
    <property type="match status" value="1"/>
</dbReference>
<dbReference type="SUPFAM" id="SSF53720">
    <property type="entry name" value="ALDH-like"/>
    <property type="match status" value="1"/>
</dbReference>
<evidence type="ECO:0000256" key="3">
    <source>
        <dbReference type="PROSITE-ProRule" id="PRU10007"/>
    </source>
</evidence>
<comment type="caution">
    <text evidence="6">The sequence shown here is derived from an EMBL/GenBank/DDBJ whole genome shotgun (WGS) entry which is preliminary data.</text>
</comment>